<dbReference type="AlphaFoldDB" id="A0AAI9Y1G3"/>
<feature type="region of interest" description="Disordered" evidence="1">
    <location>
        <begin position="508"/>
        <end position="534"/>
    </location>
</feature>
<comment type="caution">
    <text evidence="2">The sequence shown here is derived from an EMBL/GenBank/DDBJ whole genome shotgun (WGS) entry which is preliminary data.</text>
</comment>
<protein>
    <submittedName>
        <fullName evidence="2">Uncharacterized protein</fullName>
    </submittedName>
</protein>
<feature type="compositionally biased region" description="Basic and acidic residues" evidence="1">
    <location>
        <begin position="712"/>
        <end position="738"/>
    </location>
</feature>
<evidence type="ECO:0000313" key="2">
    <source>
        <dbReference type="EMBL" id="KAK1471442.1"/>
    </source>
</evidence>
<dbReference type="EMBL" id="MPDP01000201">
    <property type="protein sequence ID" value="KAK1471442.1"/>
    <property type="molecule type" value="Genomic_DNA"/>
</dbReference>
<sequence>MRLELSPLLKTVLARDRILPKPFFSFGTEGPAFAGLCFSRIDCENVGSLDGRICSLREGTIVFEGNEKSAYRFVTSVMRRWRCWYGPEAINWASIVGGYSEAGNKILRKTVFVLFLPEQESDHERTVQVVRNESAWEKGRRTGKQGKKCGKKWENKGREGLALVWFSLVTSIGGGGGGGGFWTLSLVFHSLFVRIHIPPLRAQALLSHYRWLCLFLLLQVASCVGPFTNANASSVPDFAAVLIHARCSAPHVDVHARCSMFSVCPVGRPVGQFGELDARCSDVSVSVSGIRTLSVRTGKRPGQRRGKAQKTYYVRSRNPPQKDQTAAKPNMDSNAVVTLKTHLAGKVVTGHSTVAPMAHEIHKWGGSSSCCVRGVRTYLATPDSPETHSSQPAPSIPSVSTGTGTLGTGDWDCDYDCDQGRRYVPPETHPSNNPQSIIHLRGSVGLDEEPARRTEDEGGAASGRMYILRTAYPSRWSLKTRPREAGGPDTFQLGRMSELFWVLRSGRPLTGNRKTGTNPGNPERGTTGLPRDSHGAGSCIWGESLSFSCSPSHGKPRNPNSLKVVFVPEPLPPLIVHTFKMCRVWNLADCIAWSRSFRSLKENDLSKDILVASAEKKQKHMYRYASHKQTNTHHPIPHRRPAHAPRNLQKGRKMARAIAHIQATSKQPRCTMEDWYPTKPTKPWITIAQTANRDMGLLLVFSLPIPDGKRAVKAKEENGRMGPEREEWEGRAGVEEKAGNQNLGSNEKKDKKKKKSDVATPSTRRNQEKRGDWKKKIKRDQTRQLRIVRSITDHLISPSPFNLRYVVHHLLPHPKVRIPIVRTGRTGVGRASLSLLFYLPAPAQIRSKVDARGRFPRRPVPRPISILVIRTYLVERYGTGYRNVLHFEDTGKPTPLPNKKGKKEANLHFFRCPSELFARHLFPPLVDNDTQEKPAPLRGLGPVLPKLERTKGKEGGGGGGLNYVPLPPSSFPLGARPMERDVGPSVPKEEYTVLRTCSYMYWGIVRKRGGQARTENR</sequence>
<evidence type="ECO:0000256" key="1">
    <source>
        <dbReference type="SAM" id="MobiDB-lite"/>
    </source>
</evidence>
<feature type="region of interest" description="Disordered" evidence="1">
    <location>
        <begin position="382"/>
        <end position="403"/>
    </location>
</feature>
<accession>A0AAI9Y1G3</accession>
<gene>
    <name evidence="2" type="ORF">CCUS01_05924</name>
</gene>
<evidence type="ECO:0000313" key="3">
    <source>
        <dbReference type="Proteomes" id="UP001239213"/>
    </source>
</evidence>
<proteinExistence type="predicted"/>
<keyword evidence="3" id="KW-1185">Reference proteome</keyword>
<feature type="region of interest" description="Disordered" evidence="1">
    <location>
        <begin position="929"/>
        <end position="964"/>
    </location>
</feature>
<dbReference type="Proteomes" id="UP001239213">
    <property type="component" value="Unassembled WGS sequence"/>
</dbReference>
<name>A0AAI9Y1G3_9PEZI</name>
<organism evidence="2 3">
    <name type="scientific">Colletotrichum cuscutae</name>
    <dbReference type="NCBI Taxonomy" id="1209917"/>
    <lineage>
        <taxon>Eukaryota</taxon>
        <taxon>Fungi</taxon>
        <taxon>Dikarya</taxon>
        <taxon>Ascomycota</taxon>
        <taxon>Pezizomycotina</taxon>
        <taxon>Sordariomycetes</taxon>
        <taxon>Hypocreomycetidae</taxon>
        <taxon>Glomerellales</taxon>
        <taxon>Glomerellaceae</taxon>
        <taxon>Colletotrichum</taxon>
        <taxon>Colletotrichum acutatum species complex</taxon>
    </lineage>
</organism>
<feature type="region of interest" description="Disordered" evidence="1">
    <location>
        <begin position="712"/>
        <end position="779"/>
    </location>
</feature>
<reference evidence="2" key="1">
    <citation type="submission" date="2016-11" db="EMBL/GenBank/DDBJ databases">
        <title>The genome sequence of Colletotrichum cuscutae.</title>
        <authorList>
            <person name="Baroncelli R."/>
        </authorList>
    </citation>
    <scope>NUCLEOTIDE SEQUENCE</scope>
    <source>
        <strain evidence="2">IMI 304802</strain>
    </source>
</reference>
<feature type="compositionally biased region" description="Polar residues" evidence="1">
    <location>
        <begin position="387"/>
        <end position="400"/>
    </location>
</feature>